<comment type="caution">
    <text evidence="2">The sequence shown here is derived from an EMBL/GenBank/DDBJ whole genome shotgun (WGS) entry which is preliminary data.</text>
</comment>
<feature type="region of interest" description="Disordered" evidence="1">
    <location>
        <begin position="170"/>
        <end position="190"/>
    </location>
</feature>
<proteinExistence type="predicted"/>
<evidence type="ECO:0000256" key="1">
    <source>
        <dbReference type="SAM" id="MobiDB-lite"/>
    </source>
</evidence>
<keyword evidence="3" id="KW-1185">Reference proteome</keyword>
<evidence type="ECO:0000313" key="3">
    <source>
        <dbReference type="Proteomes" id="UP000003254"/>
    </source>
</evidence>
<organism evidence="2 3">
    <name type="scientific">[Ruminococcus] lactaris ATCC 29176</name>
    <dbReference type="NCBI Taxonomy" id="471875"/>
    <lineage>
        <taxon>Bacteria</taxon>
        <taxon>Bacillati</taxon>
        <taxon>Bacillota</taxon>
        <taxon>Clostridia</taxon>
        <taxon>Lachnospirales</taxon>
        <taxon>Lachnospiraceae</taxon>
        <taxon>Mediterraneibacter</taxon>
    </lineage>
</organism>
<feature type="region of interest" description="Disordered" evidence="1">
    <location>
        <begin position="226"/>
        <end position="287"/>
    </location>
</feature>
<dbReference type="AlphaFoldDB" id="B5CR82"/>
<gene>
    <name evidence="2" type="ORF">RUMLAC_01982</name>
</gene>
<dbReference type="EMBL" id="ABOU02000046">
    <property type="protein sequence ID" value="EDY32244.1"/>
    <property type="molecule type" value="Genomic_DNA"/>
</dbReference>
<reference evidence="2 3" key="1">
    <citation type="submission" date="2008-08" db="EMBL/GenBank/DDBJ databases">
        <title>Draft genome sequence of Ruminococcus lactaris ATCC 29176.</title>
        <authorList>
            <person name="Sudarsanam P."/>
            <person name="Ley R."/>
            <person name="Guruge J."/>
            <person name="Turnbaugh P.J."/>
            <person name="Mahowald M."/>
            <person name="Liep D."/>
            <person name="Gordon J."/>
        </authorList>
    </citation>
    <scope>NUCLEOTIDE SEQUENCE [LARGE SCALE GENOMIC DNA]</scope>
    <source>
        <strain evidence="2 3">ATCC 29176</strain>
    </source>
</reference>
<name>B5CR82_9FIRM</name>
<feature type="compositionally biased region" description="Polar residues" evidence="1">
    <location>
        <begin position="249"/>
        <end position="268"/>
    </location>
</feature>
<feature type="compositionally biased region" description="Polar residues" evidence="1">
    <location>
        <begin position="226"/>
        <end position="242"/>
    </location>
</feature>
<dbReference type="HOGENOM" id="CLU_969387_0_0_9"/>
<evidence type="ECO:0000313" key="2">
    <source>
        <dbReference type="EMBL" id="EDY32244.1"/>
    </source>
</evidence>
<protein>
    <submittedName>
        <fullName evidence="2">Uncharacterized protein</fullName>
    </submittedName>
</protein>
<sequence>MNIFLKSYAYIFTTPQSGTLFMDKPSPMTLLDELTTPVQFRILKLLLPFFSFSQQRMLATWIKFSELQRTLELFSSRYTFSESPLKAHSLSASFSYEEILEVLAPYLTESERQMSENLKNMKEMLSMVQLFQDFSPDPGNWGFGNNSENEFENRFGNGFENESANEFKNKFRNESSDPPPPEPSFENTRDSPLSFLMNLLTPEQRNTFNTCNELFAHALTPSTASADISQPLNQKGDLTNGTMDEPSCNEINRPSQAGTDQTGSTTDPGQDRTQSRPGHAQSDHQCQ</sequence>
<reference evidence="2 3" key="2">
    <citation type="submission" date="2008-08" db="EMBL/GenBank/DDBJ databases">
        <authorList>
            <person name="Fulton L."/>
            <person name="Clifton S."/>
            <person name="Fulton B."/>
            <person name="Xu J."/>
            <person name="Minx P."/>
            <person name="Pepin K.H."/>
            <person name="Johnson M."/>
            <person name="Bhonagiri V."/>
            <person name="Nash W.E."/>
            <person name="Mardis E.R."/>
            <person name="Wilson R.K."/>
        </authorList>
    </citation>
    <scope>NUCLEOTIDE SEQUENCE [LARGE SCALE GENOMIC DNA]</scope>
    <source>
        <strain evidence="2 3">ATCC 29176</strain>
    </source>
</reference>
<dbReference type="Proteomes" id="UP000003254">
    <property type="component" value="Unassembled WGS sequence"/>
</dbReference>
<dbReference type="eggNOG" id="ENOG5032YXU">
    <property type="taxonomic scope" value="Bacteria"/>
</dbReference>
<accession>B5CR82</accession>